<dbReference type="InterPro" id="IPR002109">
    <property type="entry name" value="Glutaredoxin"/>
</dbReference>
<dbReference type="Pfam" id="PF00462">
    <property type="entry name" value="Glutaredoxin"/>
    <property type="match status" value="1"/>
</dbReference>
<reference evidence="8" key="2">
    <citation type="submission" date="2025-08" db="UniProtKB">
        <authorList>
            <consortium name="Ensembl"/>
        </authorList>
    </citation>
    <scope>IDENTIFICATION</scope>
</reference>
<feature type="domain" description="Glutaredoxin" evidence="7">
    <location>
        <begin position="60"/>
        <end position="122"/>
    </location>
</feature>
<keyword evidence="6" id="KW-0732">Signal</keyword>
<evidence type="ECO:0000256" key="3">
    <source>
        <dbReference type="ARBA" id="ARBA00022982"/>
    </source>
</evidence>
<comment type="similarity">
    <text evidence="1">Belongs to the glutaredoxin family.</text>
</comment>
<evidence type="ECO:0000256" key="4">
    <source>
        <dbReference type="ARBA" id="ARBA00023157"/>
    </source>
</evidence>
<proteinExistence type="inferred from homology"/>
<feature type="signal peptide" evidence="6">
    <location>
        <begin position="1"/>
        <end position="19"/>
    </location>
</feature>
<organism evidence="8 9">
    <name type="scientific">Equus asinus</name>
    <name type="common">Donkey</name>
    <name type="synonym">Equus africanus asinus</name>
    <dbReference type="NCBI Taxonomy" id="9793"/>
    <lineage>
        <taxon>Eukaryota</taxon>
        <taxon>Metazoa</taxon>
        <taxon>Chordata</taxon>
        <taxon>Craniata</taxon>
        <taxon>Vertebrata</taxon>
        <taxon>Euteleostomi</taxon>
        <taxon>Mammalia</taxon>
        <taxon>Eutheria</taxon>
        <taxon>Laurasiatheria</taxon>
        <taxon>Perissodactyla</taxon>
        <taxon>Equidae</taxon>
        <taxon>Equus</taxon>
    </lineage>
</organism>
<accession>A0A9L0JZY5</accession>
<evidence type="ECO:0000313" key="9">
    <source>
        <dbReference type="Proteomes" id="UP000694387"/>
    </source>
</evidence>
<name>A0A9L0JZY5_EQUAS</name>
<reference evidence="8 9" key="1">
    <citation type="journal article" date="2020" name="Nat. Commun.">
        <title>Donkey genomes provide new insights into domestication and selection for coat color.</title>
        <authorList>
            <person name="Wang"/>
            <person name="C."/>
            <person name="Li"/>
            <person name="H."/>
            <person name="Guo"/>
            <person name="Y."/>
            <person name="Huang"/>
            <person name="J."/>
            <person name="Sun"/>
            <person name="Y."/>
            <person name="Min"/>
            <person name="J."/>
            <person name="Wang"/>
            <person name="J."/>
            <person name="Fang"/>
            <person name="X."/>
            <person name="Zhao"/>
            <person name="Z."/>
            <person name="Wang"/>
            <person name="S."/>
            <person name="Zhang"/>
            <person name="Y."/>
            <person name="Liu"/>
            <person name="Q."/>
            <person name="Jiang"/>
            <person name="Q."/>
            <person name="Wang"/>
            <person name="X."/>
            <person name="Guo"/>
            <person name="Y."/>
            <person name="Yang"/>
            <person name="C."/>
            <person name="Wang"/>
            <person name="Y."/>
            <person name="Tian"/>
            <person name="F."/>
            <person name="Zhuang"/>
            <person name="G."/>
            <person name="Fan"/>
            <person name="Y."/>
            <person name="Gao"/>
            <person name="Q."/>
            <person name="Li"/>
            <person name="Y."/>
            <person name="Ju"/>
            <person name="Z."/>
            <person name="Li"/>
            <person name="J."/>
            <person name="Li"/>
            <person name="R."/>
            <person name="Hou"/>
            <person name="M."/>
            <person name="Yang"/>
            <person name="G."/>
            <person name="Liu"/>
            <person name="G."/>
            <person name="Liu"/>
            <person name="W."/>
            <person name="Guo"/>
            <person name="J."/>
            <person name="Pan"/>
            <person name="S."/>
            <person name="Fan"/>
            <person name="G."/>
            <person name="Zhang"/>
            <person name="W."/>
            <person name="Zhang"/>
            <person name="R."/>
            <person name="Yu"/>
            <person name="J."/>
            <person name="Zhang"/>
            <person name="X."/>
            <person name="Yin"/>
            <person name="Q."/>
            <person name="Ji"/>
            <person name="C."/>
            <person name="Jin"/>
            <person name="Y."/>
            <person name="Yue"/>
            <person name="G."/>
            <person name="Liu"/>
            <person name="M."/>
            <person name="Xu"/>
            <person name="J."/>
            <person name="Liu"/>
            <person name="S."/>
            <person name="Jordana"/>
            <person name="J."/>
            <person name="Noce"/>
            <person name="A."/>
            <person name="Amills"/>
            <person name="M."/>
            <person name="Wu"/>
            <person name="D.D."/>
            <person name="Li"/>
            <person name="S."/>
            <person name="Zhou"/>
            <person name="X. and Zhong"/>
            <person name="J."/>
        </authorList>
    </citation>
    <scope>NUCLEOTIDE SEQUENCE [LARGE SCALE GENOMIC DNA]</scope>
</reference>
<evidence type="ECO:0000256" key="2">
    <source>
        <dbReference type="ARBA" id="ARBA00022448"/>
    </source>
</evidence>
<reference evidence="8" key="3">
    <citation type="submission" date="2025-09" db="UniProtKB">
        <authorList>
            <consortium name="Ensembl"/>
        </authorList>
    </citation>
    <scope>IDENTIFICATION</scope>
</reference>
<dbReference type="PANTHER" id="PTHR46679:SF1">
    <property type="entry name" value="GLUTAREDOXIN-2, MITOCHONDRIAL"/>
    <property type="match status" value="1"/>
</dbReference>
<evidence type="ECO:0000256" key="1">
    <source>
        <dbReference type="ARBA" id="ARBA00007787"/>
    </source>
</evidence>
<dbReference type="GeneTree" id="ENSGT00940000167705"/>
<dbReference type="PROSITE" id="PS51354">
    <property type="entry name" value="GLUTAREDOXIN_2"/>
    <property type="match status" value="1"/>
</dbReference>
<dbReference type="InterPro" id="IPR036249">
    <property type="entry name" value="Thioredoxin-like_sf"/>
</dbReference>
<dbReference type="GO" id="GO:0015035">
    <property type="term" value="F:protein-disulfide reductase activity"/>
    <property type="evidence" value="ECO:0007669"/>
    <property type="project" value="TreeGrafter"/>
</dbReference>
<evidence type="ECO:0000256" key="6">
    <source>
        <dbReference type="SAM" id="SignalP"/>
    </source>
</evidence>
<keyword evidence="2" id="KW-0813">Transport</keyword>
<evidence type="ECO:0000259" key="7">
    <source>
        <dbReference type="Pfam" id="PF00462"/>
    </source>
</evidence>
<evidence type="ECO:0000313" key="8">
    <source>
        <dbReference type="Ensembl" id="ENSEASP00005054660.1"/>
    </source>
</evidence>
<keyword evidence="4" id="KW-1015">Disulfide bond</keyword>
<dbReference type="PRINTS" id="PR00160">
    <property type="entry name" value="GLUTAREDOXIN"/>
</dbReference>
<dbReference type="SUPFAM" id="SSF52833">
    <property type="entry name" value="Thioredoxin-like"/>
    <property type="match status" value="1"/>
</dbReference>
<protein>
    <recommendedName>
        <fullName evidence="7">Glutaredoxin domain-containing protein</fullName>
    </recommendedName>
</protein>
<feature type="chain" id="PRO_5040359227" description="Glutaredoxin domain-containing protein" evidence="6">
    <location>
        <begin position="20"/>
        <end position="153"/>
    </location>
</feature>
<keyword evidence="3" id="KW-0249">Electron transport</keyword>
<dbReference type="PANTHER" id="PTHR46679">
    <property type="match status" value="1"/>
</dbReference>
<sequence>MPSWCCKALMGSHLHLLRGLVWQAVGTAASGMENGTSPSLGKSAIAPVNRIQVTTSDNCVVIFSKISHSYCTMAKKLFHYTNVNYKVVELDILEYGSQFQDVLYKMTGERTVPRIFVNVTFIGVATDTDKLRKEGKLCPLVHQYQKGSQEESG</sequence>
<dbReference type="Ensembl" id="ENSEAST00005080527.1">
    <property type="protein sequence ID" value="ENSEASP00005054660.1"/>
    <property type="gene ID" value="ENSEASG00005027838.1"/>
</dbReference>
<dbReference type="Proteomes" id="UP000694387">
    <property type="component" value="Chromosome 28"/>
</dbReference>
<keyword evidence="9" id="KW-1185">Reference proteome</keyword>
<keyword evidence="5" id="KW-0676">Redox-active center</keyword>
<dbReference type="Gene3D" id="3.40.30.10">
    <property type="entry name" value="Glutaredoxin"/>
    <property type="match status" value="1"/>
</dbReference>
<dbReference type="InterPro" id="IPR014025">
    <property type="entry name" value="Glutaredoxin_subgr"/>
</dbReference>
<evidence type="ECO:0000256" key="5">
    <source>
        <dbReference type="ARBA" id="ARBA00023284"/>
    </source>
</evidence>
<dbReference type="GO" id="GO:0005739">
    <property type="term" value="C:mitochondrion"/>
    <property type="evidence" value="ECO:0007669"/>
    <property type="project" value="TreeGrafter"/>
</dbReference>
<dbReference type="CDD" id="cd03419">
    <property type="entry name" value="GRX_GRXh_1_2_like"/>
    <property type="match status" value="1"/>
</dbReference>
<dbReference type="AlphaFoldDB" id="A0A9L0JZY5"/>